<evidence type="ECO:0000313" key="6">
    <source>
        <dbReference type="Proteomes" id="UP000248783"/>
    </source>
</evidence>
<sequence>MEGRTPMKDDDVIGVEVLQDLDPDSPVSRYRQIADQLAAAVLDRRPGARLPSEYEILNRLGVSRATATQALRDLEQRGLVTRRQGKGTFVADPDRAIRSNRPGVLPSFSEDLRAAGRTTRERVIALEIASAPADVAAALGIGKGDDVWSLERIIVSDDQPVVHLTSWLSCATVPALSRSAVEATSLYEQLSQIEGSRPCSADEQWSAAVAPPTTATVLDVGRNAPVMRVVRTAYLHDERPVEYAIAYVRGETFAVSIHIDAHQHRSRLLASLTKAAG</sequence>
<keyword evidence="2" id="KW-0238">DNA-binding</keyword>
<dbReference type="SUPFAM" id="SSF64288">
    <property type="entry name" value="Chorismate lyase-like"/>
    <property type="match status" value="1"/>
</dbReference>
<evidence type="ECO:0000256" key="3">
    <source>
        <dbReference type="ARBA" id="ARBA00023163"/>
    </source>
</evidence>
<dbReference type="GO" id="GO:0003700">
    <property type="term" value="F:DNA-binding transcription factor activity"/>
    <property type="evidence" value="ECO:0007669"/>
    <property type="project" value="InterPro"/>
</dbReference>
<dbReference type="AlphaFoldDB" id="A0A2W5WXC0"/>
<keyword evidence="3" id="KW-0804">Transcription</keyword>
<dbReference type="InterPro" id="IPR028978">
    <property type="entry name" value="Chorismate_lyase_/UTRA_dom_sf"/>
</dbReference>
<keyword evidence="1" id="KW-0805">Transcription regulation</keyword>
<dbReference type="Gene3D" id="1.10.10.10">
    <property type="entry name" value="Winged helix-like DNA-binding domain superfamily/Winged helix DNA-binding domain"/>
    <property type="match status" value="1"/>
</dbReference>
<dbReference type="SMART" id="SM00345">
    <property type="entry name" value="HTH_GNTR"/>
    <property type="match status" value="1"/>
</dbReference>
<evidence type="ECO:0000256" key="1">
    <source>
        <dbReference type="ARBA" id="ARBA00023015"/>
    </source>
</evidence>
<dbReference type="PANTHER" id="PTHR44846">
    <property type="entry name" value="MANNOSYL-D-GLYCERATE TRANSPORT/METABOLISM SYSTEM REPRESSOR MNGR-RELATED"/>
    <property type="match status" value="1"/>
</dbReference>
<dbReference type="CDD" id="cd07377">
    <property type="entry name" value="WHTH_GntR"/>
    <property type="match status" value="1"/>
</dbReference>
<dbReference type="EMBL" id="QKWH01000001">
    <property type="protein sequence ID" value="PZR55323.1"/>
    <property type="molecule type" value="Genomic_DNA"/>
</dbReference>
<dbReference type="InterPro" id="IPR036390">
    <property type="entry name" value="WH_DNA-bd_sf"/>
</dbReference>
<gene>
    <name evidence="5" type="ORF">DNL40_02830</name>
</gene>
<dbReference type="GO" id="GO:0003677">
    <property type="term" value="F:DNA binding"/>
    <property type="evidence" value="ECO:0007669"/>
    <property type="project" value="UniProtKB-KW"/>
</dbReference>
<reference evidence="5 6" key="1">
    <citation type="submission" date="2018-06" db="EMBL/GenBank/DDBJ databases">
        <title>Whole genome sequencing of a novel hydrocarbon degrading bacterial strain, PW21 isolated from oil contaminated produced water sample.</title>
        <authorList>
            <person name="Nagkirti P."/>
            <person name="Shaikh A."/>
            <person name="Gowdaman V."/>
            <person name="Engineer A.E."/>
            <person name="Dagar S."/>
            <person name="Dhakephalkar P.K."/>
        </authorList>
    </citation>
    <scope>NUCLEOTIDE SEQUENCE [LARGE SCALE GENOMIC DNA]</scope>
    <source>
        <strain evidence="5 6">PW21</strain>
    </source>
</reference>
<dbReference type="InterPro" id="IPR000524">
    <property type="entry name" value="Tscrpt_reg_HTH_GntR"/>
</dbReference>
<evidence type="ECO:0000259" key="4">
    <source>
        <dbReference type="PROSITE" id="PS50949"/>
    </source>
</evidence>
<proteinExistence type="predicted"/>
<dbReference type="Pfam" id="PF07702">
    <property type="entry name" value="UTRA"/>
    <property type="match status" value="1"/>
</dbReference>
<dbReference type="PROSITE" id="PS50949">
    <property type="entry name" value="HTH_GNTR"/>
    <property type="match status" value="1"/>
</dbReference>
<dbReference type="InterPro" id="IPR036388">
    <property type="entry name" value="WH-like_DNA-bd_sf"/>
</dbReference>
<evidence type="ECO:0000313" key="5">
    <source>
        <dbReference type="EMBL" id="PZR55323.1"/>
    </source>
</evidence>
<organism evidence="5 6">
    <name type="scientific">Xylanimonas oleitrophica</name>
    <dbReference type="NCBI Taxonomy" id="2607479"/>
    <lineage>
        <taxon>Bacteria</taxon>
        <taxon>Bacillati</taxon>
        <taxon>Actinomycetota</taxon>
        <taxon>Actinomycetes</taxon>
        <taxon>Micrococcales</taxon>
        <taxon>Promicromonosporaceae</taxon>
        <taxon>Xylanimonas</taxon>
    </lineage>
</organism>
<dbReference type="Proteomes" id="UP000248783">
    <property type="component" value="Unassembled WGS sequence"/>
</dbReference>
<keyword evidence="6" id="KW-1185">Reference proteome</keyword>
<protein>
    <recommendedName>
        <fullName evidence="4">HTH gntR-type domain-containing protein</fullName>
    </recommendedName>
</protein>
<dbReference type="PRINTS" id="PR00035">
    <property type="entry name" value="HTHGNTR"/>
</dbReference>
<dbReference type="SMART" id="SM00866">
    <property type="entry name" value="UTRA"/>
    <property type="match status" value="1"/>
</dbReference>
<dbReference type="InterPro" id="IPR011663">
    <property type="entry name" value="UTRA"/>
</dbReference>
<dbReference type="Gene3D" id="3.40.1410.10">
    <property type="entry name" value="Chorismate lyase-like"/>
    <property type="match status" value="1"/>
</dbReference>
<name>A0A2W5WXC0_9MICO</name>
<dbReference type="GO" id="GO:0045892">
    <property type="term" value="P:negative regulation of DNA-templated transcription"/>
    <property type="evidence" value="ECO:0007669"/>
    <property type="project" value="TreeGrafter"/>
</dbReference>
<dbReference type="SUPFAM" id="SSF46785">
    <property type="entry name" value="Winged helix' DNA-binding domain"/>
    <property type="match status" value="1"/>
</dbReference>
<evidence type="ECO:0000256" key="2">
    <source>
        <dbReference type="ARBA" id="ARBA00023125"/>
    </source>
</evidence>
<comment type="caution">
    <text evidence="5">The sequence shown here is derived from an EMBL/GenBank/DDBJ whole genome shotgun (WGS) entry which is preliminary data.</text>
</comment>
<dbReference type="Pfam" id="PF00392">
    <property type="entry name" value="GntR"/>
    <property type="match status" value="1"/>
</dbReference>
<accession>A0A2W5WXC0</accession>
<dbReference type="PANTHER" id="PTHR44846:SF17">
    <property type="entry name" value="GNTR-FAMILY TRANSCRIPTIONAL REGULATOR"/>
    <property type="match status" value="1"/>
</dbReference>
<feature type="domain" description="HTH gntR-type" evidence="4">
    <location>
        <begin position="27"/>
        <end position="93"/>
    </location>
</feature>
<dbReference type="InterPro" id="IPR050679">
    <property type="entry name" value="Bact_HTH_transcr_reg"/>
</dbReference>